<dbReference type="PANTHER" id="PTHR31558">
    <property type="entry name" value="CW14 PROTEIN"/>
    <property type="match status" value="1"/>
</dbReference>
<name>A0A1S3XXV1_TOBAC</name>
<feature type="region of interest" description="Disordered" evidence="1">
    <location>
        <begin position="115"/>
        <end position="176"/>
    </location>
</feature>
<feature type="region of interest" description="Disordered" evidence="1">
    <location>
        <begin position="203"/>
        <end position="222"/>
    </location>
</feature>
<organism evidence="3">
    <name type="scientific">Nicotiana tabacum</name>
    <name type="common">Common tobacco</name>
    <dbReference type="NCBI Taxonomy" id="4097"/>
    <lineage>
        <taxon>Eukaryota</taxon>
        <taxon>Viridiplantae</taxon>
        <taxon>Streptophyta</taxon>
        <taxon>Embryophyta</taxon>
        <taxon>Tracheophyta</taxon>
        <taxon>Spermatophyta</taxon>
        <taxon>Magnoliopsida</taxon>
        <taxon>eudicotyledons</taxon>
        <taxon>Gunneridae</taxon>
        <taxon>Pentapetalae</taxon>
        <taxon>asterids</taxon>
        <taxon>lamiids</taxon>
        <taxon>Solanales</taxon>
        <taxon>Solanaceae</taxon>
        <taxon>Nicotianoideae</taxon>
        <taxon>Nicotianeae</taxon>
        <taxon>Nicotiana</taxon>
    </lineage>
</organism>
<proteinExistence type="predicted"/>
<sequence>MGACGSKPKGCVGIRGRKFVHRKKHKISRRRNVSKTNSASHNLSKIEPSVSSDLSYNNPAFQGNAESWFDPEMVIESDCDDDFHSVQDVFSQSGSFSNGVSPRFSDFVYHNGNATSGLPAKHEQSFGSQEPNVVKEDAAKRNSSADSQVKSNNPQIEMDGPSPVDKTPRGMDQGGGRVETRFFHNCGSQNPCLPCLAGVASSDEKKKSLNPSSPRTRRKSSLTQMLSFRWRETTSCSALLSPKAVLQRPIAGSQVPVCPLEKKMPDSWSQIEPGTFRVRGENYFRDKKKVLAPNYAAYYPFGVDVFLSQRKIFHIARLVELPVIEHSGTLPPILVVNVQIPLYPTAIFQGEIDGEGMSFVLYFKLSESYAKELPPHFQENIRRLIDDEVEKVRAFPVEHTAPFRERLKILGRVANMEDLPLSAAERKLMHAYNEKPVLSRPQHQFYKGENYFEIDIDMHRFSYISRKGFETFLDRLKLCCLDVGLTIQGNKAEELPEQVLCCIRLNEIDYANYQQLGSE</sequence>
<feature type="domain" description="Protein ENHANCED DISEASE RESISTANCE 2 C-terminal" evidence="2">
    <location>
        <begin position="268"/>
        <end position="509"/>
    </location>
</feature>
<dbReference type="InterPro" id="IPR009769">
    <property type="entry name" value="EDR2_C"/>
</dbReference>
<feature type="compositionally biased region" description="Polar residues" evidence="1">
    <location>
        <begin position="34"/>
        <end position="51"/>
    </location>
</feature>
<gene>
    <name evidence="3" type="primary">LOC107770021</name>
</gene>
<dbReference type="KEGG" id="nta:107770021"/>
<feature type="region of interest" description="Disordered" evidence="1">
    <location>
        <begin position="25"/>
        <end position="51"/>
    </location>
</feature>
<evidence type="ECO:0000313" key="3">
    <source>
        <dbReference type="RefSeq" id="XP_016444763.1"/>
    </source>
</evidence>
<dbReference type="STRING" id="4097.A0A1S3XXV1"/>
<dbReference type="OrthoDB" id="9970435at2759"/>
<evidence type="ECO:0000256" key="1">
    <source>
        <dbReference type="SAM" id="MobiDB-lite"/>
    </source>
</evidence>
<dbReference type="AlphaFoldDB" id="A0A1S3XXV1"/>
<evidence type="ECO:0000259" key="2">
    <source>
        <dbReference type="Pfam" id="PF07059"/>
    </source>
</evidence>
<protein>
    <recommendedName>
        <fullName evidence="2">Protein ENHANCED DISEASE RESISTANCE 2 C-terminal domain-containing protein</fullName>
    </recommendedName>
</protein>
<reference evidence="3" key="1">
    <citation type="submission" date="2025-08" db="UniProtKB">
        <authorList>
            <consortium name="RefSeq"/>
        </authorList>
    </citation>
    <scope>IDENTIFICATION</scope>
</reference>
<dbReference type="PANTHER" id="PTHR31558:SF41">
    <property type="entry name" value="PROTEIN ENHANCED DISEASE RESISTANCE 2 C-TERMINAL DOMAIN-CONTAINING PROTEIN"/>
    <property type="match status" value="1"/>
</dbReference>
<feature type="compositionally biased region" description="Polar residues" evidence="1">
    <location>
        <begin position="141"/>
        <end position="155"/>
    </location>
</feature>
<accession>A0A1S3XXV1</accession>
<dbReference type="Pfam" id="PF07059">
    <property type="entry name" value="EDR2_C"/>
    <property type="match status" value="1"/>
</dbReference>
<dbReference type="RefSeq" id="XP_016444763.1">
    <property type="nucleotide sequence ID" value="XM_016589277.1"/>
</dbReference>
<dbReference type="PaxDb" id="4097-A0A1S3XXV1"/>